<evidence type="ECO:0000256" key="4">
    <source>
        <dbReference type="ARBA" id="ARBA00022989"/>
    </source>
</evidence>
<keyword evidence="5 6" id="KW-0472">Membrane</keyword>
<feature type="transmembrane region" description="Helical" evidence="6">
    <location>
        <begin position="296"/>
        <end position="325"/>
    </location>
</feature>
<reference evidence="7 8" key="1">
    <citation type="submission" date="2019-03" db="EMBL/GenBank/DDBJ databases">
        <title>Draft genome of Gammaproteobacteria bacterium LSUCC0057, a member of the SAR92 clade.</title>
        <authorList>
            <person name="Lanclos V.C."/>
            <person name="Doiron C."/>
            <person name="Henson M.W."/>
            <person name="Thrash J.C."/>
        </authorList>
    </citation>
    <scope>NUCLEOTIDE SEQUENCE [LARGE SCALE GENOMIC DNA]</scope>
    <source>
        <strain evidence="7 8">LSUCC0057</strain>
    </source>
</reference>
<feature type="transmembrane region" description="Helical" evidence="6">
    <location>
        <begin position="253"/>
        <end position="276"/>
    </location>
</feature>
<organism evidence="7 8">
    <name type="scientific">Gammaproteobacteria bacterium LSUCC0057</name>
    <dbReference type="NCBI Taxonomy" id="2559237"/>
    <lineage>
        <taxon>Bacteria</taxon>
        <taxon>Pseudomonadati</taxon>
        <taxon>Pseudomonadota</taxon>
        <taxon>Gammaproteobacteria</taxon>
        <taxon>Cellvibrionales</taxon>
        <taxon>Porticoccaceae</taxon>
        <taxon>SAR92 clade</taxon>
    </lineage>
</organism>
<dbReference type="InterPro" id="IPR037272">
    <property type="entry name" value="SNS_sf"/>
</dbReference>
<evidence type="ECO:0000256" key="1">
    <source>
        <dbReference type="ARBA" id="ARBA00004141"/>
    </source>
</evidence>
<dbReference type="PANTHER" id="PTHR42948:SF1">
    <property type="entry name" value="TRANSPORTER"/>
    <property type="match status" value="1"/>
</dbReference>
<dbReference type="Pfam" id="PF00209">
    <property type="entry name" value="SNF"/>
    <property type="match status" value="2"/>
</dbReference>
<dbReference type="SUPFAM" id="SSF161070">
    <property type="entry name" value="SNF-like"/>
    <property type="match status" value="1"/>
</dbReference>
<dbReference type="NCBIfam" id="NF037979">
    <property type="entry name" value="Na_transp"/>
    <property type="match status" value="1"/>
</dbReference>
<keyword evidence="4 6" id="KW-1133">Transmembrane helix</keyword>
<dbReference type="CDD" id="cd10336">
    <property type="entry name" value="SLC6sbd_Tyt1-Like"/>
    <property type="match status" value="1"/>
</dbReference>
<accession>A0A4Y8UML1</accession>
<keyword evidence="8" id="KW-1185">Reference proteome</keyword>
<feature type="transmembrane region" description="Helical" evidence="6">
    <location>
        <begin position="386"/>
        <end position="403"/>
    </location>
</feature>
<evidence type="ECO:0000256" key="3">
    <source>
        <dbReference type="ARBA" id="ARBA00022692"/>
    </source>
</evidence>
<dbReference type="PANTHER" id="PTHR42948">
    <property type="entry name" value="TRANSPORTER"/>
    <property type="match status" value="1"/>
</dbReference>
<evidence type="ECO:0000313" key="7">
    <source>
        <dbReference type="EMBL" id="TFH68934.1"/>
    </source>
</evidence>
<feature type="transmembrane region" description="Helical" evidence="6">
    <location>
        <begin position="355"/>
        <end position="380"/>
    </location>
</feature>
<dbReference type="InterPro" id="IPR047218">
    <property type="entry name" value="YocR/YhdH-like"/>
</dbReference>
<dbReference type="EMBL" id="SPIA01000001">
    <property type="protein sequence ID" value="TFH68934.1"/>
    <property type="molecule type" value="Genomic_DNA"/>
</dbReference>
<feature type="transmembrane region" description="Helical" evidence="6">
    <location>
        <begin position="94"/>
        <end position="124"/>
    </location>
</feature>
<evidence type="ECO:0000256" key="5">
    <source>
        <dbReference type="ARBA" id="ARBA00023136"/>
    </source>
</evidence>
<evidence type="ECO:0000256" key="6">
    <source>
        <dbReference type="SAM" id="Phobius"/>
    </source>
</evidence>
<keyword evidence="3 6" id="KW-0812">Transmembrane</keyword>
<dbReference type="GO" id="GO:0016020">
    <property type="term" value="C:membrane"/>
    <property type="evidence" value="ECO:0007669"/>
    <property type="project" value="UniProtKB-SubCell"/>
</dbReference>
<dbReference type="Proteomes" id="UP000298133">
    <property type="component" value="Unassembled WGS sequence"/>
</dbReference>
<gene>
    <name evidence="7" type="ORF">E3W66_03025</name>
</gene>
<feature type="transmembrane region" description="Helical" evidence="6">
    <location>
        <begin position="12"/>
        <end position="29"/>
    </location>
</feature>
<comment type="subcellular location">
    <subcellularLocation>
        <location evidence="1">Membrane</location>
        <topology evidence="1">Multi-pass membrane protein</topology>
    </subcellularLocation>
</comment>
<evidence type="ECO:0000256" key="2">
    <source>
        <dbReference type="ARBA" id="ARBA00022448"/>
    </source>
</evidence>
<comment type="caution">
    <text evidence="7">The sequence shown here is derived from an EMBL/GenBank/DDBJ whole genome shotgun (WGS) entry which is preliminary data.</text>
</comment>
<dbReference type="PRINTS" id="PR00176">
    <property type="entry name" value="NANEUSMPORT"/>
</dbReference>
<feature type="transmembrane region" description="Helical" evidence="6">
    <location>
        <begin position="41"/>
        <end position="59"/>
    </location>
</feature>
<proteinExistence type="predicted"/>
<dbReference type="OrthoDB" id="9762833at2"/>
<feature type="transmembrane region" description="Helical" evidence="6">
    <location>
        <begin position="175"/>
        <end position="199"/>
    </location>
</feature>
<feature type="transmembrane region" description="Helical" evidence="6">
    <location>
        <begin position="219"/>
        <end position="241"/>
    </location>
</feature>
<dbReference type="InterPro" id="IPR000175">
    <property type="entry name" value="Na/ntran_symport"/>
</dbReference>
<name>A0A4Y8UML1_9GAMM</name>
<protein>
    <submittedName>
        <fullName evidence="7">Sodium-dependent transporter</fullName>
    </submittedName>
</protein>
<evidence type="ECO:0000313" key="8">
    <source>
        <dbReference type="Proteomes" id="UP000298133"/>
    </source>
</evidence>
<feature type="transmembrane region" description="Helical" evidence="6">
    <location>
        <begin position="144"/>
        <end position="163"/>
    </location>
</feature>
<keyword evidence="2" id="KW-0813">Transport</keyword>
<dbReference type="PROSITE" id="PS50267">
    <property type="entry name" value="NA_NEUROTRAN_SYMP_3"/>
    <property type="match status" value="1"/>
</dbReference>
<dbReference type="AlphaFoldDB" id="A0A4Y8UML1"/>
<feature type="transmembrane region" description="Helical" evidence="6">
    <location>
        <begin position="431"/>
        <end position="449"/>
    </location>
</feature>
<sequence>MNNSRGQFSSRLGFVLAASGSAVGLGNIWGFPTQVASNGGAAFLILYLVMAFTLAYPALMAELIIGRHAQANAVTALRGIATGRATRLFGTATGFVGLITAALILSFYAIVAGWMVAYFVASIAELLGFEPLARWLTEFSRERNILFTLIFSGMTIGIICGGVKEGIEKWSTRLMPALLGILLLLIGYVMTLDGAMAGIKAYLVPDFSQAFEFKLIVSALGQAFFSMSLGVGTMLIYGSYVSKQENISSLGRTVTLVDIGIAVLAGLLIIPAMYVAQSNGVAIYDEMNQLIAEDRLIFTVLPALFDTMGAAGLGVAVAFFILMTIASLTSSISMLEVPVAYAVECHGINRAKATWLLGGAITVISLVIISQFDTLFGLTITLTTRYSQPLLGLSLCLFAGWIWHRNQLIEEITQGFENAEHSLFVKLWPSYVRFVCPLAILTVFLYPMFS</sequence>